<gene>
    <name evidence="1" type="ORF">Fmac_012694</name>
</gene>
<organism evidence="1 2">
    <name type="scientific">Flemingia macrophylla</name>
    <dbReference type="NCBI Taxonomy" id="520843"/>
    <lineage>
        <taxon>Eukaryota</taxon>
        <taxon>Viridiplantae</taxon>
        <taxon>Streptophyta</taxon>
        <taxon>Embryophyta</taxon>
        <taxon>Tracheophyta</taxon>
        <taxon>Spermatophyta</taxon>
        <taxon>Magnoliopsida</taxon>
        <taxon>eudicotyledons</taxon>
        <taxon>Gunneridae</taxon>
        <taxon>Pentapetalae</taxon>
        <taxon>rosids</taxon>
        <taxon>fabids</taxon>
        <taxon>Fabales</taxon>
        <taxon>Fabaceae</taxon>
        <taxon>Papilionoideae</taxon>
        <taxon>50 kb inversion clade</taxon>
        <taxon>NPAAA clade</taxon>
        <taxon>indigoferoid/millettioid clade</taxon>
        <taxon>Phaseoleae</taxon>
        <taxon>Flemingia</taxon>
    </lineage>
</organism>
<reference evidence="1 2" key="1">
    <citation type="submission" date="2024-08" db="EMBL/GenBank/DDBJ databases">
        <title>Insights into the chromosomal genome structure of Flemingia macrophylla.</title>
        <authorList>
            <person name="Ding Y."/>
            <person name="Zhao Y."/>
            <person name="Bi W."/>
            <person name="Wu M."/>
            <person name="Zhao G."/>
            <person name="Gong Y."/>
            <person name="Li W."/>
            <person name="Zhang P."/>
        </authorList>
    </citation>
    <scope>NUCLEOTIDE SEQUENCE [LARGE SCALE GENOMIC DNA]</scope>
    <source>
        <strain evidence="1">DYQJB</strain>
        <tissue evidence="1">Leaf</tissue>
    </source>
</reference>
<dbReference type="AlphaFoldDB" id="A0ABD1MR10"/>
<keyword evidence="2" id="KW-1185">Reference proteome</keyword>
<evidence type="ECO:0000313" key="2">
    <source>
        <dbReference type="Proteomes" id="UP001603857"/>
    </source>
</evidence>
<sequence length="51" mass="5808">MSGSRSSFQNAKERKGKGTVRVYGNHLEMKRTCITDQRECAAYIVLTVEEK</sequence>
<accession>A0ABD1MR10</accession>
<dbReference type="Proteomes" id="UP001603857">
    <property type="component" value="Unassembled WGS sequence"/>
</dbReference>
<proteinExistence type="predicted"/>
<evidence type="ECO:0000313" key="1">
    <source>
        <dbReference type="EMBL" id="KAL2338248.1"/>
    </source>
</evidence>
<name>A0ABD1MR10_9FABA</name>
<dbReference type="EMBL" id="JBGMDY010000004">
    <property type="protein sequence ID" value="KAL2338248.1"/>
    <property type="molecule type" value="Genomic_DNA"/>
</dbReference>
<protein>
    <submittedName>
        <fullName evidence="1">Uncharacterized protein</fullName>
    </submittedName>
</protein>
<comment type="caution">
    <text evidence="1">The sequence shown here is derived from an EMBL/GenBank/DDBJ whole genome shotgun (WGS) entry which is preliminary data.</text>
</comment>